<evidence type="ECO:0000313" key="4">
    <source>
        <dbReference type="EMBL" id="TDM12931.1"/>
    </source>
</evidence>
<dbReference type="NCBIfam" id="NF006732">
    <property type="entry name" value="PRK09263.1"/>
    <property type="match status" value="1"/>
</dbReference>
<keyword evidence="4" id="KW-0560">Oxidoreductase</keyword>
<keyword evidence="1 2" id="KW-0556">Organic radical</keyword>
<dbReference type="PANTHER" id="PTHR21075:SF0">
    <property type="entry name" value="ANAEROBIC RIBONUCLEOSIDE-TRIPHOSPHATE REDUCTASE"/>
    <property type="match status" value="1"/>
</dbReference>
<feature type="domain" description="Glycine radical" evidence="3">
    <location>
        <begin position="499"/>
        <end position="622"/>
    </location>
</feature>
<dbReference type="GO" id="GO:0006260">
    <property type="term" value="P:DNA replication"/>
    <property type="evidence" value="ECO:0007669"/>
    <property type="project" value="InterPro"/>
</dbReference>
<protein>
    <submittedName>
        <fullName evidence="4">Anaerobic ribonucleoside-triphosphate reductase</fullName>
        <ecNumber evidence="4">1.17.4.2</ecNumber>
    </submittedName>
</protein>
<dbReference type="Gene3D" id="3.20.70.20">
    <property type="match status" value="1"/>
</dbReference>
<dbReference type="GO" id="GO:0008998">
    <property type="term" value="F:ribonucleoside-triphosphate reductase (thioredoxin) activity"/>
    <property type="evidence" value="ECO:0007669"/>
    <property type="project" value="UniProtKB-EC"/>
</dbReference>
<dbReference type="PROSITE" id="PS51149">
    <property type="entry name" value="GLY_RADICAL_2"/>
    <property type="match status" value="1"/>
</dbReference>
<dbReference type="GO" id="GO:0031250">
    <property type="term" value="C:anaerobic ribonucleoside-triphosphate reductase complex"/>
    <property type="evidence" value="ECO:0007669"/>
    <property type="project" value="TreeGrafter"/>
</dbReference>
<dbReference type="PROSITE" id="PS00850">
    <property type="entry name" value="GLY_RADICAL_1"/>
    <property type="match status" value="1"/>
</dbReference>
<proteinExistence type="predicted"/>
<name>A0A4R6BWZ9_9STAP</name>
<dbReference type="OrthoDB" id="9804622at2"/>
<dbReference type="InterPro" id="IPR001150">
    <property type="entry name" value="Gly_radical"/>
</dbReference>
<dbReference type="AlphaFoldDB" id="A0A4R6BWZ9"/>
<keyword evidence="5" id="KW-1185">Reference proteome</keyword>
<dbReference type="NCBIfam" id="TIGR02487">
    <property type="entry name" value="NrdD"/>
    <property type="match status" value="1"/>
</dbReference>
<sequence>MYNIVINTIYCERSGWMSLETQMERLQNKEKSIINENANKDSNVFNTLRDLTAGTVAKYYGLQWLPAHIREAHIKGEIHFHDLDYHPYMPMTNCCLINIEDMLTNGFKIGNAQVEPPKSIQTAAAQIAQIIANVASSQYGGCSVDRIDEILSKYAALNADRHHQDAITFNITEIDAYVMHMTRRDIYSAMQSLEYEINTLYSSNGQTPFVTFGFGLGTDDYSRLIQQAILDIRIKGLGKEAATAIFPKLVFSLKKGINLTHDDPNYDIKKLAIECSTKRMYPDVLNYKVLTELIGDFKVPMGCRSFLNSFVQDGEYINSGRFNLGVTTINLPRIAIESGGSLEVFKTILEERMEIVKVACLYRIKRVKEARPENAPILYQHGALSRLDKGEKIDQLFYNRRCTVSVGYIGLYEVGVLLFDSDWESDDEAVRSLVSILKFMHNQTEAWSRQYDVQFSVYGTPSESLTDRFCQLDRAQFGDIKDVTDKGYYTNSFHYDVRKKISPFKKIRFEQSFAQYSTGGFIHYCEYPSLHHNPQALEAVWDYAYDKIGYLGTNLPIDHCYDCGFEGEFTPTAEGFVCPECGNHDPSRADVVKRTCGYLGNPLKRPMVKGRHQEIASRVKHL</sequence>
<organism evidence="4 5">
    <name type="scientific">Macrococcus bovicus</name>
    <dbReference type="NCBI Taxonomy" id="69968"/>
    <lineage>
        <taxon>Bacteria</taxon>
        <taxon>Bacillati</taxon>
        <taxon>Bacillota</taxon>
        <taxon>Bacilli</taxon>
        <taxon>Bacillales</taxon>
        <taxon>Staphylococcaceae</taxon>
        <taxon>Macrococcus</taxon>
    </lineage>
</organism>
<dbReference type="InterPro" id="IPR019777">
    <property type="entry name" value="Form_AcTrfase_GR_CS"/>
</dbReference>
<dbReference type="PANTHER" id="PTHR21075">
    <property type="entry name" value="ANAEROBIC RIBONUCLEOSIDE-TRIPHOSPHATE REDUCTASE"/>
    <property type="match status" value="1"/>
</dbReference>
<dbReference type="InterPro" id="IPR012833">
    <property type="entry name" value="NrdD"/>
</dbReference>
<gene>
    <name evidence="4" type="primary">nrdD</name>
    <name evidence="4" type="ORF">ERX55_10185</name>
</gene>
<evidence type="ECO:0000259" key="3">
    <source>
        <dbReference type="PROSITE" id="PS51149"/>
    </source>
</evidence>
<dbReference type="RefSeq" id="WP_133452475.1">
    <property type="nucleotide sequence ID" value="NZ_SCWF01000014.1"/>
</dbReference>
<comment type="caution">
    <text evidence="4">The sequence shown here is derived from an EMBL/GenBank/DDBJ whole genome shotgun (WGS) entry which is preliminary data.</text>
</comment>
<dbReference type="EC" id="1.17.4.2" evidence="4"/>
<evidence type="ECO:0000256" key="1">
    <source>
        <dbReference type="ARBA" id="ARBA00022818"/>
    </source>
</evidence>
<feature type="modified residue" description="Glycine radical" evidence="2">
    <location>
        <position position="597"/>
    </location>
</feature>
<dbReference type="GO" id="GO:0009265">
    <property type="term" value="P:2'-deoxyribonucleotide biosynthetic process"/>
    <property type="evidence" value="ECO:0007669"/>
    <property type="project" value="TreeGrafter"/>
</dbReference>
<dbReference type="Proteomes" id="UP000294843">
    <property type="component" value="Unassembled WGS sequence"/>
</dbReference>
<dbReference type="SUPFAM" id="SSF51998">
    <property type="entry name" value="PFL-like glycyl radical enzymes"/>
    <property type="match status" value="1"/>
</dbReference>
<dbReference type="GO" id="GO:0004748">
    <property type="term" value="F:ribonucleoside-diphosphate reductase activity, thioredoxin disulfide as acceptor"/>
    <property type="evidence" value="ECO:0007669"/>
    <property type="project" value="TreeGrafter"/>
</dbReference>
<dbReference type="CDD" id="cd01675">
    <property type="entry name" value="RNR_III"/>
    <property type="match status" value="1"/>
</dbReference>
<accession>A0A4R6BWZ9</accession>
<dbReference type="Pfam" id="PF13597">
    <property type="entry name" value="NRDD"/>
    <property type="match status" value="1"/>
</dbReference>
<evidence type="ECO:0000256" key="2">
    <source>
        <dbReference type="PROSITE-ProRule" id="PRU00493"/>
    </source>
</evidence>
<dbReference type="EMBL" id="SCWF01000014">
    <property type="protein sequence ID" value="TDM12931.1"/>
    <property type="molecule type" value="Genomic_DNA"/>
</dbReference>
<evidence type="ECO:0000313" key="5">
    <source>
        <dbReference type="Proteomes" id="UP000294843"/>
    </source>
</evidence>
<reference evidence="4 5" key="1">
    <citation type="submission" date="2019-01" db="EMBL/GenBank/DDBJ databases">
        <title>Draft genome sequences of the type strains of six Macrococcus species.</title>
        <authorList>
            <person name="Mazhar S."/>
            <person name="Altermann E."/>
            <person name="Hill C."/>
            <person name="Mcauliffe O."/>
        </authorList>
    </citation>
    <scope>NUCLEOTIDE SEQUENCE [LARGE SCALE GENOMIC DNA]</scope>
    <source>
        <strain evidence="4 5">ATCC 51825</strain>
    </source>
</reference>